<dbReference type="EMBL" id="LAZR01013844">
    <property type="protein sequence ID" value="KKM20085.1"/>
    <property type="molecule type" value="Genomic_DNA"/>
</dbReference>
<dbReference type="Gene3D" id="3.80.30.20">
    <property type="entry name" value="tm_1862 like domain"/>
    <property type="match status" value="1"/>
</dbReference>
<dbReference type="InterPro" id="IPR007197">
    <property type="entry name" value="rSAM"/>
</dbReference>
<keyword evidence="2" id="KW-0949">S-adenosyl-L-methionine</keyword>
<dbReference type="SUPFAM" id="SSF102114">
    <property type="entry name" value="Radical SAM enzymes"/>
    <property type="match status" value="1"/>
</dbReference>
<keyword evidence="4" id="KW-0408">Iron</keyword>
<name>A0A0F9KXJ9_9ZZZZ</name>
<comment type="caution">
    <text evidence="7">The sequence shown here is derived from an EMBL/GenBank/DDBJ whole genome shotgun (WGS) entry which is preliminary data.</text>
</comment>
<comment type="cofactor">
    <cofactor evidence="1">
        <name>[4Fe-4S] cluster</name>
        <dbReference type="ChEBI" id="CHEBI:49883"/>
    </cofactor>
</comment>
<dbReference type="InterPro" id="IPR034466">
    <property type="entry name" value="Methyltransferase_Class_B"/>
</dbReference>
<dbReference type="InterPro" id="IPR023404">
    <property type="entry name" value="rSAM_horseshoe"/>
</dbReference>
<keyword evidence="5" id="KW-0411">Iron-sulfur</keyword>
<feature type="domain" description="Radical SAM core" evidence="6">
    <location>
        <begin position="86"/>
        <end position="306"/>
    </location>
</feature>
<evidence type="ECO:0000256" key="3">
    <source>
        <dbReference type="ARBA" id="ARBA00022723"/>
    </source>
</evidence>
<protein>
    <recommendedName>
        <fullName evidence="6">Radical SAM core domain-containing protein</fullName>
    </recommendedName>
</protein>
<dbReference type="InterPro" id="IPR051198">
    <property type="entry name" value="BchE-like"/>
</dbReference>
<organism evidence="7">
    <name type="scientific">marine sediment metagenome</name>
    <dbReference type="NCBI Taxonomy" id="412755"/>
    <lineage>
        <taxon>unclassified sequences</taxon>
        <taxon>metagenomes</taxon>
        <taxon>ecological metagenomes</taxon>
    </lineage>
</organism>
<dbReference type="Pfam" id="PF04055">
    <property type="entry name" value="Radical_SAM"/>
    <property type="match status" value="1"/>
</dbReference>
<evidence type="ECO:0000313" key="7">
    <source>
        <dbReference type="EMBL" id="KKM20085.1"/>
    </source>
</evidence>
<evidence type="ECO:0000259" key="6">
    <source>
        <dbReference type="PROSITE" id="PS51918"/>
    </source>
</evidence>
<gene>
    <name evidence="7" type="ORF">LCGC14_1649080</name>
</gene>
<evidence type="ECO:0000256" key="1">
    <source>
        <dbReference type="ARBA" id="ARBA00001966"/>
    </source>
</evidence>
<dbReference type="SFLD" id="SFLDG01123">
    <property type="entry name" value="methyltransferase_(Class_B)"/>
    <property type="match status" value="1"/>
</dbReference>
<accession>A0A0F9KXJ9</accession>
<proteinExistence type="predicted"/>
<dbReference type="GO" id="GO:0003824">
    <property type="term" value="F:catalytic activity"/>
    <property type="evidence" value="ECO:0007669"/>
    <property type="project" value="InterPro"/>
</dbReference>
<dbReference type="InterPro" id="IPR006638">
    <property type="entry name" value="Elp3/MiaA/NifB-like_rSAM"/>
</dbReference>
<dbReference type="SFLD" id="SFLDG01082">
    <property type="entry name" value="B12-binding_domain_containing"/>
    <property type="match status" value="1"/>
</dbReference>
<dbReference type="SMART" id="SM00729">
    <property type="entry name" value="Elp3"/>
    <property type="match status" value="1"/>
</dbReference>
<dbReference type="GO" id="GO:0046872">
    <property type="term" value="F:metal ion binding"/>
    <property type="evidence" value="ECO:0007669"/>
    <property type="project" value="UniProtKB-KW"/>
</dbReference>
<evidence type="ECO:0000256" key="4">
    <source>
        <dbReference type="ARBA" id="ARBA00023004"/>
    </source>
</evidence>
<dbReference type="InterPro" id="IPR058240">
    <property type="entry name" value="rSAM_sf"/>
</dbReference>
<dbReference type="CDD" id="cd01335">
    <property type="entry name" value="Radical_SAM"/>
    <property type="match status" value="1"/>
</dbReference>
<keyword evidence="3" id="KW-0479">Metal-binding</keyword>
<dbReference type="GO" id="GO:0051539">
    <property type="term" value="F:4 iron, 4 sulfur cluster binding"/>
    <property type="evidence" value="ECO:0007669"/>
    <property type="project" value="UniProtKB-KW"/>
</dbReference>
<dbReference type="AlphaFoldDB" id="A0A0F9KXJ9"/>
<dbReference type="PROSITE" id="PS51918">
    <property type="entry name" value="RADICAL_SAM"/>
    <property type="match status" value="1"/>
</dbReference>
<sequence>IHTFVEPKSTFEKLGFDYAFLGEADLGILKLADGQTPESIAGVYGPGTFIKSTGEVVSPLDCLPFPDWSLCDYKLYSYPTFARIKIKCSSSLDMMMGRGCVYRCNFCAYSALSKVRFYSAEYLIEQVEYMNREFGVDGIYFIDSTIGNNKKLIQEFCEMMIHQRISERVAWLANIRSDQVDEKLLKLMWHAGCRYLFYGFESGSQQVLDLMSKRINIEDNYKVAELHNKLRFPYNASMILGYPGEREEDIQHTLNFLRETRPPSIGINWYVPLPGSQDYKKLKAEGIIRTEDPEEWRRIGEVNSCRVYADVAEDRFRELFAKAQKLAYADIPRTVNSAWVTNNSAQISRPVECETLRENGYSC</sequence>
<feature type="non-terminal residue" evidence="7">
    <location>
        <position position="1"/>
    </location>
</feature>
<dbReference type="SFLD" id="SFLDS00029">
    <property type="entry name" value="Radical_SAM"/>
    <property type="match status" value="1"/>
</dbReference>
<dbReference type="PANTHER" id="PTHR43409">
    <property type="entry name" value="ANAEROBIC MAGNESIUM-PROTOPORPHYRIN IX MONOMETHYL ESTER CYCLASE-RELATED"/>
    <property type="match status" value="1"/>
</dbReference>
<evidence type="ECO:0000256" key="2">
    <source>
        <dbReference type="ARBA" id="ARBA00022691"/>
    </source>
</evidence>
<evidence type="ECO:0000256" key="5">
    <source>
        <dbReference type="ARBA" id="ARBA00023014"/>
    </source>
</evidence>
<reference evidence="7" key="1">
    <citation type="journal article" date="2015" name="Nature">
        <title>Complex archaea that bridge the gap between prokaryotes and eukaryotes.</title>
        <authorList>
            <person name="Spang A."/>
            <person name="Saw J.H."/>
            <person name="Jorgensen S.L."/>
            <person name="Zaremba-Niedzwiedzka K."/>
            <person name="Martijn J."/>
            <person name="Lind A.E."/>
            <person name="van Eijk R."/>
            <person name="Schleper C."/>
            <person name="Guy L."/>
            <person name="Ettema T.J."/>
        </authorList>
    </citation>
    <scope>NUCLEOTIDE SEQUENCE</scope>
</reference>